<dbReference type="PROSITE" id="PS00137">
    <property type="entry name" value="SUBTILASE_HIS"/>
    <property type="match status" value="1"/>
</dbReference>
<dbReference type="InterPro" id="IPR034182">
    <property type="entry name" value="Kexin/furin"/>
</dbReference>
<dbReference type="SUPFAM" id="SSF54897">
    <property type="entry name" value="Protease propeptides/inhibitors"/>
    <property type="match status" value="1"/>
</dbReference>
<proteinExistence type="inferred from homology"/>
<dbReference type="PANTHER" id="PTHR42884">
    <property type="entry name" value="PROPROTEIN CONVERTASE SUBTILISIN/KEXIN-RELATED"/>
    <property type="match status" value="1"/>
</dbReference>
<keyword evidence="1 9" id="KW-0645">Protease</keyword>
<dbReference type="Pfam" id="PF01483">
    <property type="entry name" value="P_proprotein"/>
    <property type="match status" value="1"/>
</dbReference>
<dbReference type="InterPro" id="IPR015500">
    <property type="entry name" value="Peptidase_S8_subtilisin-rel"/>
</dbReference>
<evidence type="ECO:0000256" key="7">
    <source>
        <dbReference type="ARBA" id="ARBA00023180"/>
    </source>
</evidence>
<evidence type="ECO:0000256" key="6">
    <source>
        <dbReference type="ARBA" id="ARBA00023145"/>
    </source>
</evidence>
<keyword evidence="5 9" id="KW-0720">Serine protease</keyword>
<dbReference type="Gene3D" id="3.30.70.850">
    <property type="entry name" value="Peptidase S8, pro-domain"/>
    <property type="match status" value="1"/>
</dbReference>
<dbReference type="CDD" id="cd04059">
    <property type="entry name" value="Peptidases_S8_Protein_convertases_Kexins_Furin-like"/>
    <property type="match status" value="1"/>
</dbReference>
<dbReference type="PRINTS" id="PR00723">
    <property type="entry name" value="SUBTILISIN"/>
</dbReference>
<gene>
    <name evidence="12" type="ORF">GSOID_T00002430001</name>
</gene>
<dbReference type="PROSITE" id="PS51892">
    <property type="entry name" value="SUBTILASE"/>
    <property type="match status" value="1"/>
</dbReference>
<evidence type="ECO:0000313" key="13">
    <source>
        <dbReference type="Proteomes" id="UP000001307"/>
    </source>
</evidence>
<evidence type="ECO:0000256" key="10">
    <source>
        <dbReference type="RuleBase" id="RU003355"/>
    </source>
</evidence>
<feature type="active site" description="Charge relay system" evidence="8 9">
    <location>
        <position position="149"/>
    </location>
</feature>
<organism evidence="12 13">
    <name type="scientific">Oikopleura dioica</name>
    <name type="common">Tunicate</name>
    <dbReference type="NCBI Taxonomy" id="34765"/>
    <lineage>
        <taxon>Eukaryota</taxon>
        <taxon>Metazoa</taxon>
        <taxon>Chordata</taxon>
        <taxon>Tunicata</taxon>
        <taxon>Appendicularia</taxon>
        <taxon>Copelata</taxon>
        <taxon>Oikopleuridae</taxon>
        <taxon>Oikopleura</taxon>
    </lineage>
</organism>
<keyword evidence="4 9" id="KW-0378">Hydrolase</keyword>
<keyword evidence="7" id="KW-0325">Glycoprotein</keyword>
<evidence type="ECO:0000256" key="2">
    <source>
        <dbReference type="ARBA" id="ARBA00022685"/>
    </source>
</evidence>
<keyword evidence="13" id="KW-1185">Reference proteome</keyword>
<dbReference type="GO" id="GO:0005802">
    <property type="term" value="C:trans-Golgi network"/>
    <property type="evidence" value="ECO:0007669"/>
    <property type="project" value="TreeGrafter"/>
</dbReference>
<protein>
    <recommendedName>
        <fullName evidence="11">P/Homo B domain-containing protein</fullName>
    </recommendedName>
</protein>
<evidence type="ECO:0000256" key="4">
    <source>
        <dbReference type="ARBA" id="ARBA00022801"/>
    </source>
</evidence>
<dbReference type="InterPro" id="IPR008979">
    <property type="entry name" value="Galactose-bd-like_sf"/>
</dbReference>
<dbReference type="PROSITE" id="PS51829">
    <property type="entry name" value="P_HOMO_B"/>
    <property type="match status" value="1"/>
</dbReference>
<evidence type="ECO:0000256" key="3">
    <source>
        <dbReference type="ARBA" id="ARBA00022729"/>
    </source>
</evidence>
<dbReference type="InterPro" id="IPR002884">
    <property type="entry name" value="P_dom"/>
</dbReference>
<reference evidence="12 13" key="1">
    <citation type="journal article" date="2010" name="Science">
        <title>Plasticity of animal genome architecture unmasked by rapid evolution of a pelagic tunicate.</title>
        <authorList>
            <person name="Denoeud F."/>
            <person name="Henriet S."/>
            <person name="Mungpakdee S."/>
            <person name="Aury J.M."/>
            <person name="Da Silva C."/>
            <person name="Brinkmann H."/>
            <person name="Mikhaleva J."/>
            <person name="Olsen L.C."/>
            <person name="Jubin C."/>
            <person name="Canestro C."/>
            <person name="Bouquet J.M."/>
            <person name="Danks G."/>
            <person name="Poulain J."/>
            <person name="Campsteijn C."/>
            <person name="Adamski M."/>
            <person name="Cross I."/>
            <person name="Yadetie F."/>
            <person name="Muffato M."/>
            <person name="Louis A."/>
            <person name="Butcher S."/>
            <person name="Tsagkogeorga G."/>
            <person name="Konrad A."/>
            <person name="Singh S."/>
            <person name="Jensen M.F."/>
            <person name="Cong E.H."/>
            <person name="Eikeseth-Otteraa H."/>
            <person name="Noel B."/>
            <person name="Anthouard V."/>
            <person name="Porcel B.M."/>
            <person name="Kachouri-Lafond R."/>
            <person name="Nishino A."/>
            <person name="Ugolini M."/>
            <person name="Chourrout P."/>
            <person name="Nishida H."/>
            <person name="Aasland R."/>
            <person name="Huzurbazar S."/>
            <person name="Westhof E."/>
            <person name="Delsuc F."/>
            <person name="Lehrach H."/>
            <person name="Reinhardt R."/>
            <person name="Weissenbach J."/>
            <person name="Roy S.W."/>
            <person name="Artiguenave F."/>
            <person name="Postlethwait J.H."/>
            <person name="Manak J.R."/>
            <person name="Thompson E.M."/>
            <person name="Jaillon O."/>
            <person name="Du Pasquier L."/>
            <person name="Boudinot P."/>
            <person name="Liberles D.A."/>
            <person name="Volff J.N."/>
            <person name="Philippe H."/>
            <person name="Lenhard B."/>
            <person name="Roest Crollius H."/>
            <person name="Wincker P."/>
            <person name="Chourrout D."/>
        </authorList>
    </citation>
    <scope>NUCLEOTIDE SEQUENCE [LARGE SCALE GENOMIC DNA]</scope>
</reference>
<feature type="domain" description="P/Homo B" evidence="11">
    <location>
        <begin position="450"/>
        <end position="597"/>
    </location>
</feature>
<evidence type="ECO:0000256" key="1">
    <source>
        <dbReference type="ARBA" id="ARBA00022670"/>
    </source>
</evidence>
<keyword evidence="3" id="KW-0732">Signal</keyword>
<dbReference type="Gene3D" id="2.60.120.260">
    <property type="entry name" value="Galactose-binding domain-like"/>
    <property type="match status" value="1"/>
</dbReference>
<dbReference type="Gene3D" id="3.40.50.200">
    <property type="entry name" value="Peptidase S8/S53 domain"/>
    <property type="match status" value="1"/>
</dbReference>
<dbReference type="GO" id="GO:0004252">
    <property type="term" value="F:serine-type endopeptidase activity"/>
    <property type="evidence" value="ECO:0007669"/>
    <property type="project" value="UniProtKB-UniRule"/>
</dbReference>
<dbReference type="SUPFAM" id="SSF52743">
    <property type="entry name" value="Subtilisin-like"/>
    <property type="match status" value="1"/>
</dbReference>
<dbReference type="GO" id="GO:0000139">
    <property type="term" value="C:Golgi membrane"/>
    <property type="evidence" value="ECO:0007669"/>
    <property type="project" value="TreeGrafter"/>
</dbReference>
<dbReference type="InParanoid" id="E4X5J3"/>
<keyword evidence="2" id="KW-0165">Cleavage on pair of basic residues</keyword>
<evidence type="ECO:0000256" key="5">
    <source>
        <dbReference type="ARBA" id="ARBA00022825"/>
    </source>
</evidence>
<dbReference type="InterPro" id="IPR032815">
    <property type="entry name" value="S8_pro-domain"/>
</dbReference>
<dbReference type="GO" id="GO:0016486">
    <property type="term" value="P:peptide hormone processing"/>
    <property type="evidence" value="ECO:0007669"/>
    <property type="project" value="TreeGrafter"/>
</dbReference>
<dbReference type="InterPro" id="IPR036852">
    <property type="entry name" value="Peptidase_S8/S53_dom_sf"/>
</dbReference>
<dbReference type="AlphaFoldDB" id="E4X5J3"/>
<dbReference type="InterPro" id="IPR023828">
    <property type="entry name" value="Peptidase_S8_Ser-AS"/>
</dbReference>
<feature type="active site" description="Charge relay system" evidence="8 9">
    <location>
        <position position="191"/>
    </location>
</feature>
<dbReference type="InterPro" id="IPR022398">
    <property type="entry name" value="Peptidase_S8_His-AS"/>
</dbReference>
<dbReference type="EMBL" id="FN653025">
    <property type="protein sequence ID" value="CBY18562.1"/>
    <property type="molecule type" value="Genomic_DNA"/>
</dbReference>
<dbReference type="InterPro" id="IPR023827">
    <property type="entry name" value="Peptidase_S8_Asp-AS"/>
</dbReference>
<keyword evidence="6" id="KW-0865">Zymogen</keyword>
<feature type="active site" description="Charge relay system" evidence="8 9">
    <location>
        <position position="369"/>
    </location>
</feature>
<accession>E4X5J3</accession>
<evidence type="ECO:0000259" key="11">
    <source>
        <dbReference type="PROSITE" id="PS51829"/>
    </source>
</evidence>
<dbReference type="FunFam" id="3.40.50.200:FF:000001">
    <property type="entry name" value="Furin 2, isoform B"/>
    <property type="match status" value="1"/>
</dbReference>
<dbReference type="Pfam" id="PF00082">
    <property type="entry name" value="Peptidase_S8"/>
    <property type="match status" value="1"/>
</dbReference>
<name>E4X5J3_OIKDI</name>
<evidence type="ECO:0000256" key="8">
    <source>
        <dbReference type="PIRSR" id="PIRSR615500-1"/>
    </source>
</evidence>
<dbReference type="OrthoDB" id="300641at2759"/>
<dbReference type="PROSITE" id="PS00138">
    <property type="entry name" value="SUBTILASE_SER"/>
    <property type="match status" value="1"/>
</dbReference>
<evidence type="ECO:0000256" key="9">
    <source>
        <dbReference type="PROSITE-ProRule" id="PRU01240"/>
    </source>
</evidence>
<evidence type="ECO:0000313" key="12">
    <source>
        <dbReference type="EMBL" id="CBY18562.1"/>
    </source>
</evidence>
<dbReference type="SUPFAM" id="SSF49785">
    <property type="entry name" value="Galactose-binding domain-like"/>
    <property type="match status" value="1"/>
</dbReference>
<sequence>MKLLPSSLLSLISAEYTNDFVLHSKHGREAIENIALENELEIIDEVFPDFWHLRGHRLRRRSADASESHRNLTSYEEVIWAEQQKILSRVKRDVSITDPLWDKMWYMNPNYVNERTGQQRNAQTTRHMNITGAWAQGYTGKGVVVTVLDDGVERTHPDLVENYDPDASYDINNNDPDPTPRYSSFNQTNMHGTRCAGQIAASASNGLCVPGVAFNAKVGGIRMLDGDVTDLVEAKSIGMSPDHIDIYSASWGPDDDGLRFIDPSNGPAKLATQAFKYGAERGRDGLGSIFVWASGNGGKYDDNCNCDGYATSIYTISVSATTMNEDVPWYSESCASTMTTTYSSGGFTSPKIVTTDLRGMCTKEHTGTSASAPMAAGIIALMLEANPNLTWRDVQHIIVRTSKTNNLFDPRDMKNPGWLTNGAGRQYSHRYGYGLMDAGAMTEMAKNWINVPQQRICERSVISGSSQVAITSTSYFYNPIIVSFHVSQEDCPTSIHKIEHVKIKMSAAFSRRGDLQMILVSPSGTESVIVGARRYDNSKQGYYGHEFMTVHMWDESPYGEWHLKIMNMGSTWSQNSRSNSSGFLRQFSLQIHGTTDGDRPQNIRRKPKTKDEIRNGLWPAVSRAYRLPNPRYLYRNEKGDTVKHSFLKSAIKTPKSKLKPAVLRSGYHG</sequence>
<dbReference type="Proteomes" id="UP000001307">
    <property type="component" value="Unassembled WGS sequence"/>
</dbReference>
<dbReference type="Pfam" id="PF16470">
    <property type="entry name" value="S8_pro-domain"/>
    <property type="match status" value="1"/>
</dbReference>
<dbReference type="InterPro" id="IPR000209">
    <property type="entry name" value="Peptidase_S8/S53_dom"/>
</dbReference>
<dbReference type="PROSITE" id="PS00136">
    <property type="entry name" value="SUBTILASE_ASP"/>
    <property type="match status" value="1"/>
</dbReference>
<comment type="similarity">
    <text evidence="9 10">Belongs to the peptidase S8 family.</text>
</comment>
<dbReference type="InterPro" id="IPR038466">
    <property type="entry name" value="S8_pro-domain_sf"/>
</dbReference>
<dbReference type="PANTHER" id="PTHR42884:SF3">
    <property type="entry name" value="FURIN-LIKE PROTEASE 1, ISOFORMS 1_1-X_2"/>
    <property type="match status" value="1"/>
</dbReference>